<organism evidence="4 5">
    <name type="scientific">Lichtheimia ornata</name>
    <dbReference type="NCBI Taxonomy" id="688661"/>
    <lineage>
        <taxon>Eukaryota</taxon>
        <taxon>Fungi</taxon>
        <taxon>Fungi incertae sedis</taxon>
        <taxon>Mucoromycota</taxon>
        <taxon>Mucoromycotina</taxon>
        <taxon>Mucoromycetes</taxon>
        <taxon>Mucorales</taxon>
        <taxon>Lichtheimiaceae</taxon>
        <taxon>Lichtheimia</taxon>
    </lineage>
</organism>
<dbReference type="AlphaFoldDB" id="A0AAD7UQV2"/>
<dbReference type="PROSITE" id="PS00028">
    <property type="entry name" value="ZINC_FINGER_C2H2_1"/>
    <property type="match status" value="1"/>
</dbReference>
<dbReference type="Proteomes" id="UP001234581">
    <property type="component" value="Unassembled WGS sequence"/>
</dbReference>
<evidence type="ECO:0000313" key="5">
    <source>
        <dbReference type="Proteomes" id="UP001234581"/>
    </source>
</evidence>
<sequence length="301" mass="33697">MTSSHVCPQCPKTYQSKNALNKHFRKHHNPNLPPDRKGPAPLRTTAERRAYQRQYYREKKEAIKQRKNKKAWIRRGEEMASDAVDDVALAEKIAQDACDDILTLLTDVEQQSWRFNPERHSWPLVEAIMYDVGVQVVDHALFEESVGVFCKETFYELDPDERLNARQYALDALVQHRKVIGHLASKFHAMALLCTFGLDLRVDSDGEDSEDGDEQVACEVDGGNEGDQHVSSEVHGNSGEEASDVSVVSSGESSLSEGLVLTRSQRRARDAERLVVSEADNGDDGEVGVVTRSQRRVGGHV</sequence>
<accession>A0AAD7UQV2</accession>
<protein>
    <recommendedName>
        <fullName evidence="3">C2H2-type domain-containing protein</fullName>
    </recommendedName>
</protein>
<keyword evidence="1" id="KW-0862">Zinc</keyword>
<evidence type="ECO:0000256" key="1">
    <source>
        <dbReference type="PROSITE-ProRule" id="PRU00042"/>
    </source>
</evidence>
<dbReference type="InterPro" id="IPR013087">
    <property type="entry name" value="Znf_C2H2_type"/>
</dbReference>
<evidence type="ECO:0000313" key="4">
    <source>
        <dbReference type="EMBL" id="KAJ8651864.1"/>
    </source>
</evidence>
<comment type="caution">
    <text evidence="4">The sequence shown here is derived from an EMBL/GenBank/DDBJ whole genome shotgun (WGS) entry which is preliminary data.</text>
</comment>
<dbReference type="SMART" id="SM00355">
    <property type="entry name" value="ZnF_C2H2"/>
    <property type="match status" value="1"/>
</dbReference>
<feature type="domain" description="C2H2-type" evidence="3">
    <location>
        <begin position="5"/>
        <end position="33"/>
    </location>
</feature>
<proteinExistence type="predicted"/>
<name>A0AAD7UQV2_9FUNG</name>
<keyword evidence="1" id="KW-0479">Metal-binding</keyword>
<feature type="region of interest" description="Disordered" evidence="2">
    <location>
        <begin position="24"/>
        <end position="43"/>
    </location>
</feature>
<reference evidence="4 5" key="1">
    <citation type="submission" date="2023-03" db="EMBL/GenBank/DDBJ databases">
        <title>Genome sequence of Lichtheimia ornata CBS 291.66.</title>
        <authorList>
            <person name="Mohabir J.T."/>
            <person name="Shea T.P."/>
            <person name="Kurbessoian T."/>
            <person name="Berby B."/>
            <person name="Fontaine J."/>
            <person name="Livny J."/>
            <person name="Gnirke A."/>
            <person name="Stajich J.E."/>
            <person name="Cuomo C.A."/>
        </authorList>
    </citation>
    <scope>NUCLEOTIDE SEQUENCE [LARGE SCALE GENOMIC DNA]</scope>
    <source>
        <strain evidence="4">CBS 291.66</strain>
    </source>
</reference>
<evidence type="ECO:0000259" key="3">
    <source>
        <dbReference type="PROSITE" id="PS50157"/>
    </source>
</evidence>
<dbReference type="GeneID" id="83219894"/>
<dbReference type="RefSeq" id="XP_058336778.1">
    <property type="nucleotide sequence ID" value="XM_058492450.1"/>
</dbReference>
<evidence type="ECO:0000256" key="2">
    <source>
        <dbReference type="SAM" id="MobiDB-lite"/>
    </source>
</evidence>
<dbReference type="EMBL" id="JARTCD010000134">
    <property type="protein sequence ID" value="KAJ8651864.1"/>
    <property type="molecule type" value="Genomic_DNA"/>
</dbReference>
<dbReference type="PROSITE" id="PS50157">
    <property type="entry name" value="ZINC_FINGER_C2H2_2"/>
    <property type="match status" value="1"/>
</dbReference>
<keyword evidence="1" id="KW-0863">Zinc-finger</keyword>
<dbReference type="GO" id="GO:0008270">
    <property type="term" value="F:zinc ion binding"/>
    <property type="evidence" value="ECO:0007669"/>
    <property type="project" value="UniProtKB-KW"/>
</dbReference>
<feature type="region of interest" description="Disordered" evidence="2">
    <location>
        <begin position="205"/>
        <end position="301"/>
    </location>
</feature>
<gene>
    <name evidence="4" type="ORF">O0I10_012557</name>
</gene>
<feature type="compositionally biased region" description="Acidic residues" evidence="2">
    <location>
        <begin position="205"/>
        <end position="216"/>
    </location>
</feature>
<keyword evidence="5" id="KW-1185">Reference proteome</keyword>
<feature type="compositionally biased region" description="Low complexity" evidence="2">
    <location>
        <begin position="244"/>
        <end position="261"/>
    </location>
</feature>
<dbReference type="Gene3D" id="3.30.160.60">
    <property type="entry name" value="Classic Zinc Finger"/>
    <property type="match status" value="1"/>
</dbReference>